<sequence>MALKTDREIASLKAEEGQRLVVAVASGAGGGLCIEVRSAGRSKTWLYRYRINGKPRKFALGSYPAMSLAVARAEHSKAVAMVRIGEDPAVAAKIEKAKRSTIPTVDAFFEEWLTWKQASKPARESTIEAYRHAFLLYISKDIGSLLLTNITRAVLFAQLSKIRGRSIQAARKALTICAQMLDHAVNLELIELNPARTIRPSTIGAEASPPRQRWLCREEIAAFWQGLDEGGYHPAQANCLRLILLTGVRRGEAIGLTWDQIIGNKWVIPASNTKNGKEHTITLHPMALELIAHQRAISSGSSWVFEAIREHSNGQGHIDGNALRWVINKIRALHLSQSEPFTLHDLRRTFASGCAEYLDANEGVIELALNHSKRDRLVATYQAGKRAEQVAKLFEQWASFLQTLTQPTNTKPDNVVLVNFNKR</sequence>
<name>A0ABZ0FDZ8_9GAMM</name>
<dbReference type="PANTHER" id="PTHR30629:SF2">
    <property type="entry name" value="PROPHAGE INTEGRASE INTS-RELATED"/>
    <property type="match status" value="1"/>
</dbReference>
<evidence type="ECO:0000256" key="5">
    <source>
        <dbReference type="PROSITE-ProRule" id="PRU01248"/>
    </source>
</evidence>
<dbReference type="InterPro" id="IPR011010">
    <property type="entry name" value="DNA_brk_join_enz"/>
</dbReference>
<proteinExistence type="inferred from homology"/>
<dbReference type="CDD" id="cd00801">
    <property type="entry name" value="INT_P4_C"/>
    <property type="match status" value="1"/>
</dbReference>
<evidence type="ECO:0000313" key="8">
    <source>
        <dbReference type="EMBL" id="WOE67590.1"/>
    </source>
</evidence>
<dbReference type="Gene3D" id="1.10.150.130">
    <property type="match status" value="1"/>
</dbReference>
<evidence type="ECO:0000256" key="3">
    <source>
        <dbReference type="ARBA" id="ARBA00023125"/>
    </source>
</evidence>
<dbReference type="Gene3D" id="3.30.160.390">
    <property type="entry name" value="Integrase, DNA-binding domain"/>
    <property type="match status" value="1"/>
</dbReference>
<keyword evidence="3 5" id="KW-0238">DNA-binding</keyword>
<dbReference type="Gene3D" id="1.10.443.10">
    <property type="entry name" value="Intergrase catalytic core"/>
    <property type="match status" value="1"/>
</dbReference>
<evidence type="ECO:0000259" key="7">
    <source>
        <dbReference type="PROSITE" id="PS51900"/>
    </source>
</evidence>
<gene>
    <name evidence="8" type="ORF">RY972_05855</name>
</gene>
<dbReference type="EMBL" id="CP136584">
    <property type="protein sequence ID" value="WOE67590.1"/>
    <property type="molecule type" value="Genomic_DNA"/>
</dbReference>
<dbReference type="InterPro" id="IPR025166">
    <property type="entry name" value="Integrase_DNA_bind_dom"/>
</dbReference>
<dbReference type="InterPro" id="IPR013762">
    <property type="entry name" value="Integrase-like_cat_sf"/>
</dbReference>
<accession>A0ABZ0FDZ8</accession>
<evidence type="ECO:0000256" key="4">
    <source>
        <dbReference type="ARBA" id="ARBA00023172"/>
    </source>
</evidence>
<feature type="domain" description="Core-binding (CB)" evidence="7">
    <location>
        <begin position="103"/>
        <end position="185"/>
    </location>
</feature>
<evidence type="ECO:0000313" key="9">
    <source>
        <dbReference type="Proteomes" id="UP001302667"/>
    </source>
</evidence>
<keyword evidence="4" id="KW-0233">DNA recombination</keyword>
<dbReference type="InterPro" id="IPR053876">
    <property type="entry name" value="Phage_int_M"/>
</dbReference>
<dbReference type="PROSITE" id="PS51898">
    <property type="entry name" value="TYR_RECOMBINASE"/>
    <property type="match status" value="1"/>
</dbReference>
<evidence type="ECO:0000259" key="6">
    <source>
        <dbReference type="PROSITE" id="PS51898"/>
    </source>
</evidence>
<dbReference type="InterPro" id="IPR010998">
    <property type="entry name" value="Integrase_recombinase_N"/>
</dbReference>
<dbReference type="InterPro" id="IPR002104">
    <property type="entry name" value="Integrase_catalytic"/>
</dbReference>
<dbReference type="Pfam" id="PF13356">
    <property type="entry name" value="Arm-DNA-bind_3"/>
    <property type="match status" value="1"/>
</dbReference>
<protein>
    <submittedName>
        <fullName evidence="8">Site-specific integrase</fullName>
    </submittedName>
</protein>
<dbReference type="InterPro" id="IPR050808">
    <property type="entry name" value="Phage_Integrase"/>
</dbReference>
<organism evidence="8 9">
    <name type="scientific">Aeromonas allosaccharophila</name>
    <dbReference type="NCBI Taxonomy" id="656"/>
    <lineage>
        <taxon>Bacteria</taxon>
        <taxon>Pseudomonadati</taxon>
        <taxon>Pseudomonadota</taxon>
        <taxon>Gammaproteobacteria</taxon>
        <taxon>Aeromonadales</taxon>
        <taxon>Aeromonadaceae</taxon>
        <taxon>Aeromonas</taxon>
    </lineage>
</organism>
<keyword evidence="2" id="KW-0229">DNA integration</keyword>
<dbReference type="SUPFAM" id="SSF56349">
    <property type="entry name" value="DNA breaking-rejoining enzymes"/>
    <property type="match status" value="1"/>
</dbReference>
<dbReference type="Proteomes" id="UP001302667">
    <property type="component" value="Chromosome"/>
</dbReference>
<comment type="similarity">
    <text evidence="1">Belongs to the 'phage' integrase family.</text>
</comment>
<reference evidence="8 9" key="1">
    <citation type="submission" date="2023-10" db="EMBL/GenBank/DDBJ databases">
        <title>Genome analysis of psychrotrophic aerobic bacterium Aeromonas allosaccharophila BIM B-1809 isolated from infected fish.</title>
        <authorList>
            <person name="Leanovich S.I."/>
            <person name="Sidarenka A.V."/>
            <person name="Akhremchuk A.E."/>
            <person name="Sikolenko M.A."/>
            <person name="Valentovich L.N."/>
        </authorList>
    </citation>
    <scope>NUCLEOTIDE SEQUENCE [LARGE SCALE GENOMIC DNA]</scope>
    <source>
        <strain evidence="8 9">BIM B-1809</strain>
    </source>
</reference>
<dbReference type="Pfam" id="PF00589">
    <property type="entry name" value="Phage_integrase"/>
    <property type="match status" value="1"/>
</dbReference>
<dbReference type="RefSeq" id="WP_317103653.1">
    <property type="nucleotide sequence ID" value="NZ_CP136584.1"/>
</dbReference>
<feature type="domain" description="Tyr recombinase" evidence="6">
    <location>
        <begin position="210"/>
        <end position="395"/>
    </location>
</feature>
<evidence type="ECO:0000256" key="2">
    <source>
        <dbReference type="ARBA" id="ARBA00022908"/>
    </source>
</evidence>
<dbReference type="InterPro" id="IPR044068">
    <property type="entry name" value="CB"/>
</dbReference>
<dbReference type="PROSITE" id="PS51900">
    <property type="entry name" value="CB"/>
    <property type="match status" value="1"/>
</dbReference>
<dbReference type="PANTHER" id="PTHR30629">
    <property type="entry name" value="PROPHAGE INTEGRASE"/>
    <property type="match status" value="1"/>
</dbReference>
<dbReference type="Pfam" id="PF22022">
    <property type="entry name" value="Phage_int_M"/>
    <property type="match status" value="1"/>
</dbReference>
<dbReference type="InterPro" id="IPR038488">
    <property type="entry name" value="Integrase_DNA-bd_sf"/>
</dbReference>
<keyword evidence="9" id="KW-1185">Reference proteome</keyword>
<evidence type="ECO:0000256" key="1">
    <source>
        <dbReference type="ARBA" id="ARBA00008857"/>
    </source>
</evidence>